<keyword evidence="1" id="KW-0285">Flavoprotein</keyword>
<feature type="chain" id="PRO_5034129005" description="FAD-binding domain-containing protein" evidence="4">
    <location>
        <begin position="19"/>
        <end position="427"/>
    </location>
</feature>
<dbReference type="AlphaFoldDB" id="A0A7U2I341"/>
<dbReference type="SUPFAM" id="SSF51905">
    <property type="entry name" value="FAD/NAD(P)-binding domain"/>
    <property type="match status" value="1"/>
</dbReference>
<sequence>MSLNILIIGAGCAGPALAHLLEKTNPNHKITVIERFPQLRTGGQQLDLKAEGIRVARSMGILGALKESCVHETGMRLVDKNGKSLVQFGVNDSSKQGMNLTNEYEIMRGDMVKVFYDASVAERRSIEDKVGNAGGLTYTFDTTITHLEQSSNGATVTFSDGQRATYDLVVAADGQNSRTRRMAFGNDASTAGFRSIGTHAAYFEIPRMQFGDNDARIFFASGSRMIMTRNGDRSKTQVYFFIMKDKERHERMKTVHKLSLDQQKEAWAEIFHDVGWECKQFVEGMKTTDDFYAHELAQIHMPQLHAGRVVLLGDAGYCPTAFTGMGTTLSLIGSYILAGELAKHGEDVEAALQAYSELIQPFLKLYRKMPEEVTTNFYPSSELGIKITNNVLWFLSSLKIDKVVQWVGGMMPESKSKLELPVYTGLD</sequence>
<protein>
    <recommendedName>
        <fullName evidence="5">FAD-binding domain-containing protein</fullName>
    </recommendedName>
</protein>
<evidence type="ECO:0000256" key="2">
    <source>
        <dbReference type="ARBA" id="ARBA00022827"/>
    </source>
</evidence>
<dbReference type="InterPro" id="IPR036188">
    <property type="entry name" value="FAD/NAD-bd_sf"/>
</dbReference>
<dbReference type="InterPro" id="IPR051704">
    <property type="entry name" value="FAD_aromatic-hydroxylase"/>
</dbReference>
<dbReference type="GO" id="GO:0016491">
    <property type="term" value="F:oxidoreductase activity"/>
    <property type="evidence" value="ECO:0007669"/>
    <property type="project" value="UniProtKB-KW"/>
</dbReference>
<feature type="domain" description="FAD-binding" evidence="5">
    <location>
        <begin position="4"/>
        <end position="359"/>
    </location>
</feature>
<dbReference type="RefSeq" id="XP_001797257.1">
    <property type="nucleotide sequence ID" value="XM_001797205.1"/>
</dbReference>
<accession>A0A7U2I341</accession>
<feature type="signal peptide" evidence="4">
    <location>
        <begin position="1"/>
        <end position="18"/>
    </location>
</feature>
<dbReference type="GO" id="GO:0071949">
    <property type="term" value="F:FAD binding"/>
    <property type="evidence" value="ECO:0007669"/>
    <property type="project" value="InterPro"/>
</dbReference>
<evidence type="ECO:0000256" key="3">
    <source>
        <dbReference type="ARBA" id="ARBA00023002"/>
    </source>
</evidence>
<dbReference type="Proteomes" id="UP000663193">
    <property type="component" value="Chromosome 10"/>
</dbReference>
<proteinExistence type="predicted"/>
<dbReference type="KEGG" id="pno:SNOG_06896"/>
<dbReference type="Pfam" id="PF01494">
    <property type="entry name" value="FAD_binding_3"/>
    <property type="match status" value="1"/>
</dbReference>
<dbReference type="VEuPathDB" id="FungiDB:JI435_068960"/>
<evidence type="ECO:0000256" key="1">
    <source>
        <dbReference type="ARBA" id="ARBA00022630"/>
    </source>
</evidence>
<dbReference type="InterPro" id="IPR002938">
    <property type="entry name" value="FAD-bd"/>
</dbReference>
<dbReference type="OrthoDB" id="655030at2759"/>
<dbReference type="PANTHER" id="PTHR46865">
    <property type="entry name" value="OXIDOREDUCTASE-RELATED"/>
    <property type="match status" value="1"/>
</dbReference>
<dbReference type="Gene3D" id="3.50.50.60">
    <property type="entry name" value="FAD/NAD(P)-binding domain"/>
    <property type="match status" value="1"/>
</dbReference>
<reference evidence="7" key="1">
    <citation type="journal article" date="2021" name="BMC Genomics">
        <title>Chromosome-level genome assembly and manually-curated proteome of model necrotroph Parastagonospora nodorum Sn15 reveals a genome-wide trove of candidate effector homologs, and redundancy of virulence-related functions within an accessory chromosome.</title>
        <authorList>
            <person name="Bertazzoni S."/>
            <person name="Jones D.A.B."/>
            <person name="Phan H.T."/>
            <person name="Tan K.-C."/>
            <person name="Hane J.K."/>
        </authorList>
    </citation>
    <scope>NUCLEOTIDE SEQUENCE [LARGE SCALE GENOMIC DNA]</scope>
    <source>
        <strain evidence="7">SN15 / ATCC MYA-4574 / FGSC 10173)</strain>
    </source>
</reference>
<keyword evidence="3" id="KW-0560">Oxidoreductase</keyword>
<organism evidence="6 7">
    <name type="scientific">Phaeosphaeria nodorum (strain SN15 / ATCC MYA-4574 / FGSC 10173)</name>
    <name type="common">Glume blotch fungus</name>
    <name type="synonym">Parastagonospora nodorum</name>
    <dbReference type="NCBI Taxonomy" id="321614"/>
    <lineage>
        <taxon>Eukaryota</taxon>
        <taxon>Fungi</taxon>
        <taxon>Dikarya</taxon>
        <taxon>Ascomycota</taxon>
        <taxon>Pezizomycotina</taxon>
        <taxon>Dothideomycetes</taxon>
        <taxon>Pleosporomycetidae</taxon>
        <taxon>Pleosporales</taxon>
        <taxon>Pleosporineae</taxon>
        <taxon>Phaeosphaeriaceae</taxon>
        <taxon>Parastagonospora</taxon>
    </lineage>
</organism>
<keyword evidence="7" id="KW-1185">Reference proteome</keyword>
<evidence type="ECO:0000313" key="6">
    <source>
        <dbReference type="EMBL" id="QRC99973.1"/>
    </source>
</evidence>
<dbReference type="OMA" id="YCASPIA"/>
<dbReference type="PANTHER" id="PTHR46865:SF7">
    <property type="entry name" value="MONOOXYGENASE, PUTATIVE (AFU_ORTHOLOGUE AFUA_8G07040)-RELATED"/>
    <property type="match status" value="1"/>
</dbReference>
<evidence type="ECO:0000259" key="5">
    <source>
        <dbReference type="Pfam" id="PF01494"/>
    </source>
</evidence>
<name>A0A7U2I341_PHANO</name>
<dbReference type="PRINTS" id="PR00420">
    <property type="entry name" value="RNGMNOXGNASE"/>
</dbReference>
<evidence type="ECO:0000256" key="4">
    <source>
        <dbReference type="SAM" id="SignalP"/>
    </source>
</evidence>
<dbReference type="EMBL" id="CP069032">
    <property type="protein sequence ID" value="QRC99973.1"/>
    <property type="molecule type" value="Genomic_DNA"/>
</dbReference>
<evidence type="ECO:0000313" key="7">
    <source>
        <dbReference type="Proteomes" id="UP000663193"/>
    </source>
</evidence>
<keyword evidence="4" id="KW-0732">Signal</keyword>
<keyword evidence="2" id="KW-0274">FAD</keyword>
<gene>
    <name evidence="6" type="ORF">JI435_068960</name>
</gene>